<dbReference type="EMBL" id="CP117466">
    <property type="protein sequence ID" value="WDA12399.1"/>
    <property type="molecule type" value="Genomic_DNA"/>
</dbReference>
<dbReference type="InterPro" id="IPR011009">
    <property type="entry name" value="Kinase-like_dom_sf"/>
</dbReference>
<dbReference type="Pfam" id="PF01636">
    <property type="entry name" value="APH"/>
    <property type="match status" value="1"/>
</dbReference>
<sequence length="335" mass="35887">MSLTDNAALDAWLATTLDLPGARVTAADKLSGGAIQQNWVVTVTADGMSRRLVIRRDAPATIAASRSRAEEYAIIAAAHRAGVRVPEPLGFCDDASVIGAPFAAMAWVGGTGYGPKVVRDASLGGDREALGRDLGCQLALIHRIDPDQALARVLGPRPADPALQAVAGLRGWLDARPAPRPGLEWALRWAERHAPAPDRVTLTHQDFRTGNFLVDADGLTAVLDWEFAAWSDPACDLGWFCAECWRFSRPDLEGGGIASRAAVLSGYAAAGGTVPDPDRVRWWEVMAHIRWAVIALQQGDRHDSGAERSLHLALTGRIADTLEYRLLQMAAPEAA</sequence>
<dbReference type="PANTHER" id="PTHR21310">
    <property type="entry name" value="AMINOGLYCOSIDE PHOSPHOTRANSFERASE-RELATED-RELATED"/>
    <property type="match status" value="1"/>
</dbReference>
<protein>
    <submittedName>
        <fullName evidence="2">Phosphotransferase family protein</fullName>
    </submittedName>
</protein>
<dbReference type="InterPro" id="IPR002575">
    <property type="entry name" value="Aminoglycoside_PTrfase"/>
</dbReference>
<evidence type="ECO:0000313" key="2">
    <source>
        <dbReference type="EMBL" id="WDA12399.1"/>
    </source>
</evidence>
<dbReference type="Gene3D" id="3.90.1200.10">
    <property type="match status" value="1"/>
</dbReference>
<evidence type="ECO:0000259" key="1">
    <source>
        <dbReference type="Pfam" id="PF01636"/>
    </source>
</evidence>
<proteinExistence type="predicted"/>
<feature type="domain" description="Aminoglycoside phosphotransferase" evidence="1">
    <location>
        <begin position="30"/>
        <end position="283"/>
    </location>
</feature>
<dbReference type="PANTHER" id="PTHR21310:SF57">
    <property type="entry name" value="BLR2944 PROTEIN"/>
    <property type="match status" value="1"/>
</dbReference>
<dbReference type="InterPro" id="IPR051678">
    <property type="entry name" value="AGP_Transferase"/>
</dbReference>
<reference evidence="2 3" key="1">
    <citation type="submission" date="2023-02" db="EMBL/GenBank/DDBJ databases">
        <title>Whole genome sequenc of Paracoccus marcusii MBLB0836.</title>
        <authorList>
            <person name="Seo M.-J."/>
            <person name="Cho E.-S."/>
            <person name="Hwang C.Y."/>
        </authorList>
    </citation>
    <scope>NUCLEOTIDE SEQUENCE [LARGE SCALE GENOMIC DNA]</scope>
    <source>
        <strain evidence="2 3">MBLB0836</strain>
    </source>
</reference>
<organism evidence="2 3">
    <name type="scientific">Paracoccus marcusii</name>
    <dbReference type="NCBI Taxonomy" id="59779"/>
    <lineage>
        <taxon>Bacteria</taxon>
        <taxon>Pseudomonadati</taxon>
        <taxon>Pseudomonadota</taxon>
        <taxon>Alphaproteobacteria</taxon>
        <taxon>Rhodobacterales</taxon>
        <taxon>Paracoccaceae</taxon>
        <taxon>Paracoccus</taxon>
    </lineage>
</organism>
<dbReference type="Gene3D" id="3.30.200.20">
    <property type="entry name" value="Phosphorylase Kinase, domain 1"/>
    <property type="match status" value="1"/>
</dbReference>
<dbReference type="Proteomes" id="UP001216899">
    <property type="component" value="Chromosome"/>
</dbReference>
<dbReference type="InterPro" id="IPR041726">
    <property type="entry name" value="ACAD10_11_N"/>
</dbReference>
<evidence type="ECO:0000313" key="3">
    <source>
        <dbReference type="Proteomes" id="UP001216899"/>
    </source>
</evidence>
<dbReference type="SUPFAM" id="SSF56112">
    <property type="entry name" value="Protein kinase-like (PK-like)"/>
    <property type="match status" value="1"/>
</dbReference>
<gene>
    <name evidence="2" type="ORF">PRL19_14100</name>
</gene>
<keyword evidence="3" id="KW-1185">Reference proteome</keyword>
<dbReference type="RefSeq" id="WP_273743323.1">
    <property type="nucleotide sequence ID" value="NZ_CP117466.1"/>
</dbReference>
<accession>A0ABY7UUC8</accession>
<name>A0ABY7UUC8_9RHOB</name>
<dbReference type="CDD" id="cd05154">
    <property type="entry name" value="ACAD10_11_N-like"/>
    <property type="match status" value="1"/>
</dbReference>